<dbReference type="InterPro" id="IPR016159">
    <property type="entry name" value="Cullin_repeat-like_dom_sf"/>
</dbReference>
<evidence type="ECO:0000313" key="16">
    <source>
        <dbReference type="Ensembl" id="ENSSGRP00000040531.1"/>
    </source>
</evidence>
<dbReference type="FunFam" id="1.20.1310.10:FF:000003">
    <property type="entry name" value="Cullin 4A"/>
    <property type="match status" value="1"/>
</dbReference>
<sequence>MCICRGRDETSDNERPPSHHTEAPAAADTSPLDWTAATWKYRPKLTDSYTEDTWMKLRDAVSAIQNSTSIRYNLEELYQAVENLCSYKVSPVLYKQLRQVCEDHVQAQIHQFREYPSSSLDSLSFLKRMNRCWQDHCSQTIMIRSIFLFLDRTYILQNSLLPSIWDTGLELFRTHIVSDGAVQSRTVEGILEQIERERNGETVDRSLLRSLLGMLSDLQVYKDSFEQRFLTETNRLYAAEGQRLMQERDVPEYLHHVARRLEEENDRVISYLDQSTQKPLITTVEKQLLGEHMNAILQKGLWMLLDENRVCELMLLYELLNKVKGGLTALLQAWRDYIKSFGGEIVSSPEKDKEMVQELLDFKDKMDHVTQRCFQRNDTFINAMKEAFESFINKRPNKPAELIAKYVDSKLRAGNKEATEEELERILDKIMIIFRFIHGKDVFEAFYKKDLAKRLLVGKSASVDAEKSMLSKLKHECGAAFTSKLEGMFKDMELSKDIMIQFKQVCYMQNQSDPSNIELTVNILTMGYWPSYTPMDVHLPTEMVKLQEVFKVFYLGKHSGRKLQWQPTLGHAVLKTEFKEGKKELQVSLFQTLVLLMFNESDECSVEEIRAATGIEDGELKRTLQSLACGKARVLNKMPRGKDVEDADRFHFNSDFRHKLFRIKINQIQMKETVEEQVSTTERVFQDRQYQIDAAVVRIMKMRKTLSHNLLVSELYNQLKFPVKPADLKKRIESLIDRDYMERDKENPNQYHYVA</sequence>
<evidence type="ECO:0000256" key="11">
    <source>
        <dbReference type="ARBA" id="ARBA00068304"/>
    </source>
</evidence>
<evidence type="ECO:0000256" key="7">
    <source>
        <dbReference type="ARBA" id="ARBA00022786"/>
    </source>
</evidence>
<dbReference type="Pfam" id="PF00888">
    <property type="entry name" value="Cullin"/>
    <property type="match status" value="1"/>
</dbReference>
<dbReference type="SUPFAM" id="SSF75632">
    <property type="entry name" value="Cullin homology domain"/>
    <property type="match status" value="1"/>
</dbReference>
<dbReference type="Pfam" id="PF26557">
    <property type="entry name" value="Cullin_AB"/>
    <property type="match status" value="1"/>
</dbReference>
<dbReference type="FunFam" id="1.20.1310.10:FF:000010">
    <property type="entry name" value="Cullin 4B"/>
    <property type="match status" value="1"/>
</dbReference>
<keyword evidence="8" id="KW-0832">Ubl conjugation</keyword>
<keyword evidence="10" id="KW-0234">DNA repair</keyword>
<evidence type="ECO:0000256" key="4">
    <source>
        <dbReference type="ARBA" id="ARBA00022553"/>
    </source>
</evidence>
<dbReference type="FunFam" id="1.20.1310.10:FF:000008">
    <property type="entry name" value="Cullin 4B"/>
    <property type="match status" value="1"/>
</dbReference>
<dbReference type="GO" id="GO:0048511">
    <property type="term" value="P:rhythmic process"/>
    <property type="evidence" value="ECO:0007669"/>
    <property type="project" value="UniProtKB-KW"/>
</dbReference>
<evidence type="ECO:0000313" key="17">
    <source>
        <dbReference type="Proteomes" id="UP000472262"/>
    </source>
</evidence>
<evidence type="ECO:0000256" key="5">
    <source>
        <dbReference type="ARBA" id="ARBA00022581"/>
    </source>
</evidence>
<evidence type="ECO:0000256" key="3">
    <source>
        <dbReference type="ARBA" id="ARBA00022499"/>
    </source>
</evidence>
<dbReference type="GO" id="GO:0051246">
    <property type="term" value="P:regulation of protein metabolic process"/>
    <property type="evidence" value="ECO:0007669"/>
    <property type="project" value="UniProtKB-ARBA"/>
</dbReference>
<dbReference type="InterPro" id="IPR059120">
    <property type="entry name" value="Cullin-like_AB"/>
</dbReference>
<name>A0A672MRM8_SINGR</name>
<dbReference type="SUPFAM" id="SSF46785">
    <property type="entry name" value="Winged helix' DNA-binding domain"/>
    <property type="match status" value="1"/>
</dbReference>
<keyword evidence="9" id="KW-0090">Biological rhythms</keyword>
<keyword evidence="5" id="KW-0945">Host-virus interaction</keyword>
<dbReference type="GO" id="GO:0016567">
    <property type="term" value="P:protein ubiquitination"/>
    <property type="evidence" value="ECO:0007669"/>
    <property type="project" value="UniProtKB-UniPathway"/>
</dbReference>
<keyword evidence="17" id="KW-1185">Reference proteome</keyword>
<dbReference type="FunFam" id="3.30.230.130:FF:000001">
    <property type="entry name" value="Cullin 4A"/>
    <property type="match status" value="1"/>
</dbReference>
<dbReference type="Pfam" id="PF10557">
    <property type="entry name" value="Cullin_Nedd8"/>
    <property type="match status" value="1"/>
</dbReference>
<dbReference type="InterPro" id="IPR016158">
    <property type="entry name" value="Cullin_homology"/>
</dbReference>
<dbReference type="InterPro" id="IPR019559">
    <property type="entry name" value="Cullin_neddylation_domain"/>
</dbReference>
<dbReference type="Gene3D" id="3.30.230.130">
    <property type="entry name" value="Cullin, Chain C, Domain 2"/>
    <property type="match status" value="1"/>
</dbReference>
<dbReference type="Gene3D" id="1.20.1310.10">
    <property type="entry name" value="Cullin Repeats"/>
    <property type="match status" value="4"/>
</dbReference>
<gene>
    <name evidence="16" type="primary">cul4a</name>
</gene>
<evidence type="ECO:0000256" key="9">
    <source>
        <dbReference type="ARBA" id="ARBA00023108"/>
    </source>
</evidence>
<dbReference type="PROSITE" id="PS01256">
    <property type="entry name" value="CULLIN_1"/>
    <property type="match status" value="1"/>
</dbReference>
<feature type="region of interest" description="Disordered" evidence="14">
    <location>
        <begin position="1"/>
        <end position="27"/>
    </location>
</feature>
<dbReference type="AlphaFoldDB" id="A0A672MRM8"/>
<reference evidence="16" key="1">
    <citation type="submission" date="2025-08" db="UniProtKB">
        <authorList>
            <consortium name="Ensembl"/>
        </authorList>
    </citation>
    <scope>IDENTIFICATION</scope>
</reference>
<proteinExistence type="inferred from homology"/>
<dbReference type="Proteomes" id="UP000472262">
    <property type="component" value="Unassembled WGS sequence"/>
</dbReference>
<keyword evidence="3" id="KW-1017">Isopeptide bond</keyword>
<evidence type="ECO:0000256" key="12">
    <source>
        <dbReference type="PROSITE-ProRule" id="PRU00330"/>
    </source>
</evidence>
<comment type="similarity">
    <text evidence="2 12 13">Belongs to the cullin family.</text>
</comment>
<accession>A0A672MRM8</accession>
<evidence type="ECO:0000259" key="15">
    <source>
        <dbReference type="PROSITE" id="PS50069"/>
    </source>
</evidence>
<evidence type="ECO:0000256" key="13">
    <source>
        <dbReference type="RuleBase" id="RU003829"/>
    </source>
</evidence>
<comment type="pathway">
    <text evidence="1">Protein modification; protein ubiquitination.</text>
</comment>
<reference evidence="16" key="2">
    <citation type="submission" date="2025-09" db="UniProtKB">
        <authorList>
            <consortium name="Ensembl"/>
        </authorList>
    </citation>
    <scope>IDENTIFICATION</scope>
</reference>
<feature type="compositionally biased region" description="Basic and acidic residues" evidence="14">
    <location>
        <begin position="1"/>
        <end position="22"/>
    </location>
</feature>
<dbReference type="SMART" id="SM00884">
    <property type="entry name" value="Cullin_Nedd8"/>
    <property type="match status" value="1"/>
</dbReference>
<dbReference type="PANTHER" id="PTHR11932">
    <property type="entry name" value="CULLIN"/>
    <property type="match status" value="1"/>
</dbReference>
<dbReference type="GO" id="GO:0042254">
    <property type="term" value="P:ribosome biogenesis"/>
    <property type="evidence" value="ECO:0007669"/>
    <property type="project" value="UniProtKB-ARBA"/>
</dbReference>
<dbReference type="GO" id="GO:0006281">
    <property type="term" value="P:DNA repair"/>
    <property type="evidence" value="ECO:0007669"/>
    <property type="project" value="UniProtKB-KW"/>
</dbReference>
<dbReference type="Gene3D" id="1.10.10.10">
    <property type="entry name" value="Winged helix-like DNA-binding domain superfamily/Winged helix DNA-binding domain"/>
    <property type="match status" value="1"/>
</dbReference>
<organism evidence="16 17">
    <name type="scientific">Sinocyclocheilus grahami</name>
    <name type="common">Dianchi golden-line fish</name>
    <name type="synonym">Barbus grahami</name>
    <dbReference type="NCBI Taxonomy" id="75366"/>
    <lineage>
        <taxon>Eukaryota</taxon>
        <taxon>Metazoa</taxon>
        <taxon>Chordata</taxon>
        <taxon>Craniata</taxon>
        <taxon>Vertebrata</taxon>
        <taxon>Euteleostomi</taxon>
        <taxon>Actinopterygii</taxon>
        <taxon>Neopterygii</taxon>
        <taxon>Teleostei</taxon>
        <taxon>Ostariophysi</taxon>
        <taxon>Cypriniformes</taxon>
        <taxon>Cyprinidae</taxon>
        <taxon>Cyprininae</taxon>
        <taxon>Sinocyclocheilus</taxon>
    </lineage>
</organism>
<feature type="domain" description="Cullin family profile" evidence="15">
    <location>
        <begin position="398"/>
        <end position="628"/>
    </location>
</feature>
<evidence type="ECO:0000256" key="6">
    <source>
        <dbReference type="ARBA" id="ARBA00022763"/>
    </source>
</evidence>
<evidence type="ECO:0000256" key="10">
    <source>
        <dbReference type="ARBA" id="ARBA00023204"/>
    </source>
</evidence>
<evidence type="ECO:0000256" key="2">
    <source>
        <dbReference type="ARBA" id="ARBA00006019"/>
    </source>
</evidence>
<dbReference type="InterPro" id="IPR036317">
    <property type="entry name" value="Cullin_homology_sf"/>
</dbReference>
<dbReference type="GO" id="GO:0034644">
    <property type="term" value="P:cellular response to UV"/>
    <property type="evidence" value="ECO:0007669"/>
    <property type="project" value="UniProtKB-ARBA"/>
</dbReference>
<dbReference type="UniPathway" id="UPA00143"/>
<dbReference type="Ensembl" id="ENSSGRT00000043441.1">
    <property type="protein sequence ID" value="ENSSGRP00000040531.1"/>
    <property type="gene ID" value="ENSSGRG00000020243.1"/>
</dbReference>
<dbReference type="InterPro" id="IPR036390">
    <property type="entry name" value="WH_DNA-bd_sf"/>
</dbReference>
<dbReference type="FunFam" id="1.10.10.10:FF:000050">
    <property type="entry name" value="Cullin 4B"/>
    <property type="match status" value="1"/>
</dbReference>
<evidence type="ECO:0000256" key="14">
    <source>
        <dbReference type="SAM" id="MobiDB-lite"/>
    </source>
</evidence>
<dbReference type="GO" id="GO:0031625">
    <property type="term" value="F:ubiquitin protein ligase binding"/>
    <property type="evidence" value="ECO:0007669"/>
    <property type="project" value="InterPro"/>
</dbReference>
<dbReference type="InterPro" id="IPR016157">
    <property type="entry name" value="Cullin_CS"/>
</dbReference>
<dbReference type="SUPFAM" id="SSF74788">
    <property type="entry name" value="Cullin repeat-like"/>
    <property type="match status" value="1"/>
</dbReference>
<dbReference type="GO" id="GO:0043161">
    <property type="term" value="P:proteasome-mediated ubiquitin-dependent protein catabolic process"/>
    <property type="evidence" value="ECO:0007669"/>
    <property type="project" value="UniProtKB-ARBA"/>
</dbReference>
<dbReference type="InterPro" id="IPR036388">
    <property type="entry name" value="WH-like_DNA-bd_sf"/>
</dbReference>
<evidence type="ECO:0000256" key="1">
    <source>
        <dbReference type="ARBA" id="ARBA00004906"/>
    </source>
</evidence>
<dbReference type="InterPro" id="IPR001373">
    <property type="entry name" value="Cullin_N"/>
</dbReference>
<protein>
    <recommendedName>
        <fullName evidence="11">Cullin-4A</fullName>
    </recommendedName>
</protein>
<evidence type="ECO:0000256" key="8">
    <source>
        <dbReference type="ARBA" id="ARBA00022843"/>
    </source>
</evidence>
<dbReference type="PROSITE" id="PS50069">
    <property type="entry name" value="CULLIN_2"/>
    <property type="match status" value="1"/>
</dbReference>
<dbReference type="SMART" id="SM00182">
    <property type="entry name" value="CULLIN"/>
    <property type="match status" value="1"/>
</dbReference>
<keyword evidence="4" id="KW-0597">Phosphoprotein</keyword>
<dbReference type="InterPro" id="IPR045093">
    <property type="entry name" value="Cullin"/>
</dbReference>
<keyword evidence="7" id="KW-0833">Ubl conjugation pathway</keyword>
<dbReference type="FunFam" id="1.20.1310.10:FF:000004">
    <property type="entry name" value="Cullin 4B"/>
    <property type="match status" value="1"/>
</dbReference>
<dbReference type="GO" id="GO:0031464">
    <property type="term" value="C:Cul4A-RING E3 ubiquitin ligase complex"/>
    <property type="evidence" value="ECO:0007669"/>
    <property type="project" value="UniProtKB-ARBA"/>
</dbReference>
<keyword evidence="6" id="KW-0227">DNA damage</keyword>